<evidence type="ECO:0000313" key="1">
    <source>
        <dbReference type="EMBL" id="GGE56325.1"/>
    </source>
</evidence>
<comment type="caution">
    <text evidence="1">The sequence shown here is derived from an EMBL/GenBank/DDBJ whole genome shotgun (WGS) entry which is preliminary data.</text>
</comment>
<gene>
    <name evidence="1" type="ORF">GCM10011517_25010</name>
</gene>
<accession>A0A917EMH6</accession>
<protein>
    <submittedName>
        <fullName evidence="1">Uncharacterized protein</fullName>
    </submittedName>
</protein>
<name>A0A917EMH6_9RHOB</name>
<organism evidence="1 2">
    <name type="scientific">Actibacterium pelagium</name>
    <dbReference type="NCBI Taxonomy" id="2029103"/>
    <lineage>
        <taxon>Bacteria</taxon>
        <taxon>Pseudomonadati</taxon>
        <taxon>Pseudomonadota</taxon>
        <taxon>Alphaproteobacteria</taxon>
        <taxon>Rhodobacterales</taxon>
        <taxon>Roseobacteraceae</taxon>
        <taxon>Actibacterium</taxon>
    </lineage>
</organism>
<dbReference type="Proteomes" id="UP000606730">
    <property type="component" value="Unassembled WGS sequence"/>
</dbReference>
<sequence length="97" mass="11651">MRESFNREQMAVNREQMAVFIYETLFSRPEQQRLQDFLEISDRPDFVKVRSNVAKKKLSLGEEVLCECAQHFKVTYQAIEKDFPETRTHWSGWKYLS</sequence>
<evidence type="ECO:0000313" key="2">
    <source>
        <dbReference type="Proteomes" id="UP000606730"/>
    </source>
</evidence>
<keyword evidence="2" id="KW-1185">Reference proteome</keyword>
<reference evidence="1" key="1">
    <citation type="journal article" date="2014" name="Int. J. Syst. Evol. Microbiol.">
        <title>Complete genome sequence of Corynebacterium casei LMG S-19264T (=DSM 44701T), isolated from a smear-ripened cheese.</title>
        <authorList>
            <consortium name="US DOE Joint Genome Institute (JGI-PGF)"/>
            <person name="Walter F."/>
            <person name="Albersmeier A."/>
            <person name="Kalinowski J."/>
            <person name="Ruckert C."/>
        </authorList>
    </citation>
    <scope>NUCLEOTIDE SEQUENCE</scope>
    <source>
        <strain evidence="1">CGMCC 1.16012</strain>
    </source>
</reference>
<reference evidence="1" key="2">
    <citation type="submission" date="2020-09" db="EMBL/GenBank/DDBJ databases">
        <authorList>
            <person name="Sun Q."/>
            <person name="Zhou Y."/>
        </authorList>
    </citation>
    <scope>NUCLEOTIDE SEQUENCE</scope>
    <source>
        <strain evidence="1">CGMCC 1.16012</strain>
    </source>
</reference>
<proteinExistence type="predicted"/>
<dbReference type="EMBL" id="BMKN01000002">
    <property type="protein sequence ID" value="GGE56325.1"/>
    <property type="molecule type" value="Genomic_DNA"/>
</dbReference>
<dbReference type="AlphaFoldDB" id="A0A917EMH6"/>